<dbReference type="InterPro" id="IPR027417">
    <property type="entry name" value="P-loop_NTPase"/>
</dbReference>
<dbReference type="InterPro" id="IPR019734">
    <property type="entry name" value="TPR_rpt"/>
</dbReference>
<name>A0AAU2JZP8_9ACTN</name>
<sequence>MAIELVSAVVGWLVAFCSDSGVRLIKGQRDELSLKKTLSRTMATIVGQADPSVRPVLERGLARFFAAPPTLNLGGAPSVRGALRTAVASQIADLEQWVADATGRPFGEAVDIDPVEFRERVTDAVVSGLRQYAAAGELTELVRALDTEDIMGRLEVLGLQISDLAVPARATATFSLPRDVTSFTGRGDELDRLLRTLEAADPATGGSGIHTIDGMAGIGKTALAVRTAHLLTPRFADGQLFLHLHGHTPAQHPVDPSDALASLLLVVGVPARQIPADLQTRSALWRHQLRDKRILLLLDDAASSEQIRHLLPGSPGCLVLVTSRRRLTALEGVVPMSLGTLAPADATELFSRLAARPGLLPSDPHVEEIVRLCGYLPLAIRLTAGKLAHHPSWSVRDLAADLSRAQDRIAAMRAEDDSVASAFELSYRDLAPDQQLMFRRLGLHPGAEIDAYVAAALGDTDLTTAQELLDGIFMHHLVEEPARGRYRMHDLVRQKARSLVTLDPAPETEAALDRMLDYYLHTARHAARFVAGRAPAQAGPAVRWQPAWVPAITDPGQALDWLKEQRSNLHAAVDFAALRAHPTHAVHIAAALNDFLRIQGHWDEAIAVHRSAVAAAARAQDRPGEALALGNIGAMHRLRGEYTAAVDSQQRAQEAYRQEGDRLGEATAVHELGVAQRLCSDYAADRTSQERAGALYRSLGNRLGEANTLHELGTLHSLTGDLRDALAAQTRALELYQELDNRYGLAFASNELAVVYTLMGDYPAAAARLVHGMDVHRELGNRFGEAYALKERGAVEYLTGHHRTAIGTLTAAVDLHQELGSRYGMGLALTDLGVAHRLDGAYATATSTLIQALALHREFGFRYGEGRALKELAVVKALVGDRAGAGADLALACRLHTDFGHRHLLADAVITQGDLKLGDGEHGAARDSFSRAREQARDMGAPLLEARALEGLGHCLLAAGDTPAALARLREARTVYHRIGAPDLARVDEALHGR</sequence>
<dbReference type="PANTHER" id="PTHR47691:SF3">
    <property type="entry name" value="HTH-TYPE TRANSCRIPTIONAL REGULATOR RV0890C-RELATED"/>
    <property type="match status" value="1"/>
</dbReference>
<dbReference type="AlphaFoldDB" id="A0AAU2JZP8"/>
<accession>A0AAU2JZP8</accession>
<dbReference type="Gene3D" id="3.40.50.300">
    <property type="entry name" value="P-loop containing nucleotide triphosphate hydrolases"/>
    <property type="match status" value="1"/>
</dbReference>
<dbReference type="Pfam" id="PF13374">
    <property type="entry name" value="TPR_10"/>
    <property type="match status" value="1"/>
</dbReference>
<proteinExistence type="predicted"/>
<dbReference type="Gene3D" id="1.25.40.10">
    <property type="entry name" value="Tetratricopeptide repeat domain"/>
    <property type="match status" value="2"/>
</dbReference>
<dbReference type="PRINTS" id="PR00364">
    <property type="entry name" value="DISEASERSIST"/>
</dbReference>
<evidence type="ECO:0000313" key="1">
    <source>
        <dbReference type="EMBL" id="WTU76989.1"/>
    </source>
</evidence>
<reference evidence="1" key="1">
    <citation type="submission" date="2022-10" db="EMBL/GenBank/DDBJ databases">
        <title>The complete genomes of actinobacterial strains from the NBC collection.</title>
        <authorList>
            <person name="Joergensen T.S."/>
            <person name="Alvarez Arevalo M."/>
            <person name="Sterndorff E.B."/>
            <person name="Faurdal D."/>
            <person name="Vuksanovic O."/>
            <person name="Mourched A.-S."/>
            <person name="Charusanti P."/>
            <person name="Shaw S."/>
            <person name="Blin K."/>
            <person name="Weber T."/>
        </authorList>
    </citation>
    <scope>NUCLEOTIDE SEQUENCE</scope>
    <source>
        <strain evidence="1">NBC_00049</strain>
    </source>
</reference>
<gene>
    <name evidence="1" type="ORF">OG327_28695</name>
</gene>
<protein>
    <submittedName>
        <fullName evidence="1">Tetratricopeptide repeat protein</fullName>
    </submittedName>
</protein>
<organism evidence="1">
    <name type="scientific">Streptomyces sp. NBC_00049</name>
    <dbReference type="NCBI Taxonomy" id="2903617"/>
    <lineage>
        <taxon>Bacteria</taxon>
        <taxon>Bacillati</taxon>
        <taxon>Actinomycetota</taxon>
        <taxon>Actinomycetes</taxon>
        <taxon>Kitasatosporales</taxon>
        <taxon>Streptomycetaceae</taxon>
        <taxon>Streptomyces</taxon>
    </lineage>
</organism>
<dbReference type="InterPro" id="IPR011990">
    <property type="entry name" value="TPR-like_helical_dom_sf"/>
</dbReference>
<dbReference type="PANTHER" id="PTHR47691">
    <property type="entry name" value="REGULATOR-RELATED"/>
    <property type="match status" value="1"/>
</dbReference>
<dbReference type="SMART" id="SM00028">
    <property type="entry name" value="TPR"/>
    <property type="match status" value="7"/>
</dbReference>
<dbReference type="EMBL" id="CP108264">
    <property type="protein sequence ID" value="WTU76989.1"/>
    <property type="molecule type" value="Genomic_DNA"/>
</dbReference>
<dbReference type="SUPFAM" id="SSF52540">
    <property type="entry name" value="P-loop containing nucleoside triphosphate hydrolases"/>
    <property type="match status" value="1"/>
</dbReference>
<dbReference type="GO" id="GO:0043531">
    <property type="term" value="F:ADP binding"/>
    <property type="evidence" value="ECO:0007669"/>
    <property type="project" value="InterPro"/>
</dbReference>
<dbReference type="SUPFAM" id="SSF48452">
    <property type="entry name" value="TPR-like"/>
    <property type="match status" value="2"/>
</dbReference>